<reference evidence="2 3" key="1">
    <citation type="submission" date="2011-06" db="EMBL/GenBank/DDBJ databases">
        <title>The draft genome of Thiocapsa marina 5811.</title>
        <authorList>
            <consortium name="US DOE Joint Genome Institute (JGI-PGF)"/>
            <person name="Lucas S."/>
            <person name="Han J."/>
            <person name="Cheng J.-F."/>
            <person name="Goodwin L."/>
            <person name="Pitluck S."/>
            <person name="Peters L."/>
            <person name="Land M.L."/>
            <person name="Hauser L."/>
            <person name="Vogl K."/>
            <person name="Liu Z."/>
            <person name="Imhoff J."/>
            <person name="Thiel V."/>
            <person name="Frigaard N.-U."/>
            <person name="Bryant D."/>
            <person name="Woyke T.J."/>
        </authorList>
    </citation>
    <scope>NUCLEOTIDE SEQUENCE [LARGE SCALE GENOMIC DNA]</scope>
    <source>
        <strain evidence="2 3">5811</strain>
    </source>
</reference>
<gene>
    <name evidence="2" type="ORF">ThimaDRAFT_4248</name>
</gene>
<dbReference type="InterPro" id="IPR038158">
    <property type="entry name" value="H-NOX_domain_sf"/>
</dbReference>
<sequence>MKGVVFVEFLEMVEAQFSPEMADDIIDASDLPSGGAYTSVGTYSHGEMVALVGALSERTGTPAPTLIRAFGEFLFERFHVHHGDFFHGIDDSLDFLERIEDVIHVQVRKLYPNAELPRFEIERPDPDHLRMLYRSDRHMGDLAEGLIRQCIAHFGTPVVIERHDLDDKGGLVRFELSRVQSEMLTFE</sequence>
<organism evidence="2 3">
    <name type="scientific">Thiocapsa marina 5811</name>
    <dbReference type="NCBI Taxonomy" id="768671"/>
    <lineage>
        <taxon>Bacteria</taxon>
        <taxon>Pseudomonadati</taxon>
        <taxon>Pseudomonadota</taxon>
        <taxon>Gammaproteobacteria</taxon>
        <taxon>Chromatiales</taxon>
        <taxon>Chromatiaceae</taxon>
        <taxon>Thiocapsa</taxon>
    </lineage>
</organism>
<dbReference type="OrthoDB" id="7266652at2"/>
<dbReference type="EMBL" id="AFWV01000017">
    <property type="protein sequence ID" value="EGV16479.1"/>
    <property type="molecule type" value="Genomic_DNA"/>
</dbReference>
<evidence type="ECO:0000313" key="3">
    <source>
        <dbReference type="Proteomes" id="UP000005459"/>
    </source>
</evidence>
<feature type="domain" description="Heme NO-binding" evidence="1">
    <location>
        <begin position="2"/>
        <end position="161"/>
    </location>
</feature>
<dbReference type="InterPro" id="IPR011644">
    <property type="entry name" value="Heme_NO-bd"/>
</dbReference>
<name>F9UH75_9GAMM</name>
<evidence type="ECO:0000259" key="1">
    <source>
        <dbReference type="Pfam" id="PF07700"/>
    </source>
</evidence>
<evidence type="ECO:0000313" key="2">
    <source>
        <dbReference type="EMBL" id="EGV16479.1"/>
    </source>
</evidence>
<dbReference type="Proteomes" id="UP000005459">
    <property type="component" value="Unassembled WGS sequence"/>
</dbReference>
<dbReference type="SUPFAM" id="SSF111126">
    <property type="entry name" value="Ligand-binding domain in the NO signalling and Golgi transport"/>
    <property type="match status" value="1"/>
</dbReference>
<dbReference type="GO" id="GO:0020037">
    <property type="term" value="F:heme binding"/>
    <property type="evidence" value="ECO:0007669"/>
    <property type="project" value="InterPro"/>
</dbReference>
<proteinExistence type="predicted"/>
<protein>
    <submittedName>
        <fullName evidence="2">Heme NO binding domain protein</fullName>
    </submittedName>
</protein>
<dbReference type="Pfam" id="PF07700">
    <property type="entry name" value="HNOB"/>
    <property type="match status" value="1"/>
</dbReference>
<accession>F9UH75</accession>
<dbReference type="PATRIC" id="fig|768671.3.peg.4482"/>
<keyword evidence="3" id="KW-1185">Reference proteome</keyword>
<dbReference type="STRING" id="768671.ThimaDRAFT_4248"/>
<dbReference type="InterPro" id="IPR024096">
    <property type="entry name" value="NO_sig/Golgi_transp_ligand-bd"/>
</dbReference>
<dbReference type="eggNOG" id="COG1719">
    <property type="taxonomic scope" value="Bacteria"/>
</dbReference>
<dbReference type="RefSeq" id="WP_007195120.1">
    <property type="nucleotide sequence ID" value="NZ_AFWV01000017.1"/>
</dbReference>
<dbReference type="Gene3D" id="3.90.1520.10">
    <property type="entry name" value="H-NOX domain"/>
    <property type="match status" value="1"/>
</dbReference>
<dbReference type="AlphaFoldDB" id="F9UH75"/>